<feature type="compositionally biased region" description="Acidic residues" evidence="1">
    <location>
        <begin position="271"/>
        <end position="289"/>
    </location>
</feature>
<feature type="compositionally biased region" description="Low complexity" evidence="1">
    <location>
        <begin position="356"/>
        <end position="368"/>
    </location>
</feature>
<evidence type="ECO:0000313" key="2">
    <source>
        <dbReference type="EMBL" id="MED6147295.1"/>
    </source>
</evidence>
<accession>A0ABU6TFK4</accession>
<keyword evidence="3" id="KW-1185">Reference proteome</keyword>
<proteinExistence type="predicted"/>
<organism evidence="2 3">
    <name type="scientific">Stylosanthes scabra</name>
    <dbReference type="NCBI Taxonomy" id="79078"/>
    <lineage>
        <taxon>Eukaryota</taxon>
        <taxon>Viridiplantae</taxon>
        <taxon>Streptophyta</taxon>
        <taxon>Embryophyta</taxon>
        <taxon>Tracheophyta</taxon>
        <taxon>Spermatophyta</taxon>
        <taxon>Magnoliopsida</taxon>
        <taxon>eudicotyledons</taxon>
        <taxon>Gunneridae</taxon>
        <taxon>Pentapetalae</taxon>
        <taxon>rosids</taxon>
        <taxon>fabids</taxon>
        <taxon>Fabales</taxon>
        <taxon>Fabaceae</taxon>
        <taxon>Papilionoideae</taxon>
        <taxon>50 kb inversion clade</taxon>
        <taxon>dalbergioids sensu lato</taxon>
        <taxon>Dalbergieae</taxon>
        <taxon>Pterocarpus clade</taxon>
        <taxon>Stylosanthes</taxon>
    </lineage>
</organism>
<protein>
    <submittedName>
        <fullName evidence="2">Uncharacterized protein</fullName>
    </submittedName>
</protein>
<dbReference type="Proteomes" id="UP001341840">
    <property type="component" value="Unassembled WGS sequence"/>
</dbReference>
<comment type="caution">
    <text evidence="2">The sequence shown here is derived from an EMBL/GenBank/DDBJ whole genome shotgun (WGS) entry which is preliminary data.</text>
</comment>
<feature type="region of interest" description="Disordered" evidence="1">
    <location>
        <begin position="255"/>
        <end position="400"/>
    </location>
</feature>
<evidence type="ECO:0000256" key="1">
    <source>
        <dbReference type="SAM" id="MobiDB-lite"/>
    </source>
</evidence>
<sequence length="553" mass="61648">MFNYPTDYVIKHLQKGHRTRCSPFELAKTYIDLIEQKLALVHEMGFGTLVENVSNYYFNNLIMMELADSFHIPDSTIRTNIGNFKINATKVGNAFGLNSWGGLYRQKMLKKDVPATQYKAVNAFRGKTLADLRDMVYTIKLDSEENITLFKRAFILYVQKAVLCPNNSNPISPKILPTILDVSNTREMNWGRHVYSFLLDGITESRRKNTKHIDDSTLKERIQYEFKDPAESNLIKSLEIEAAKGKKILEKRKQIEEEEEETASSHYESESASDPESESELENSSDSDPDSERTVSEDETIPEVENVGVVKRRTKRRHENMNANAMPPPHVQGEHNAGNEDVVQQPQQNAGEDNNAAAASDVVVGSSSQLTVNLSSDVQDRNANPAAVPTATKEIVHESGARDTASVAGAAMEVEGVKEENTQPDNTLEHTQDGDSEIVYASFEDPSTSVEEEATLTSIVQKITTQQHNDTLEDAQRDDATIVHFSVADPTTSVEKETPFATIVQNIATQQHDDMLEDTQDGNTATLHASVADPATIVLKKKHHLQPLFKTCK</sequence>
<gene>
    <name evidence="2" type="ORF">PIB30_042902</name>
</gene>
<reference evidence="2 3" key="1">
    <citation type="journal article" date="2023" name="Plants (Basel)">
        <title>Bridging the Gap: Combining Genomics and Transcriptomics Approaches to Understand Stylosanthes scabra, an Orphan Legume from the Brazilian Caatinga.</title>
        <authorList>
            <person name="Ferreira-Neto J.R.C."/>
            <person name="da Silva M.D."/>
            <person name="Binneck E."/>
            <person name="de Melo N.F."/>
            <person name="da Silva R.H."/>
            <person name="de Melo A.L.T.M."/>
            <person name="Pandolfi V."/>
            <person name="Bustamante F.O."/>
            <person name="Brasileiro-Vidal A.C."/>
            <person name="Benko-Iseppon A.M."/>
        </authorList>
    </citation>
    <scope>NUCLEOTIDE SEQUENCE [LARGE SCALE GENOMIC DNA]</scope>
    <source>
        <tissue evidence="2">Leaves</tissue>
    </source>
</reference>
<name>A0ABU6TFK4_9FABA</name>
<feature type="compositionally biased region" description="Polar residues" evidence="1">
    <location>
        <begin position="342"/>
        <end position="352"/>
    </location>
</feature>
<dbReference type="PANTHER" id="PTHR34835">
    <property type="entry name" value="OS07G0283600 PROTEIN-RELATED"/>
    <property type="match status" value="1"/>
</dbReference>
<dbReference type="EMBL" id="JASCZI010090868">
    <property type="protein sequence ID" value="MED6147295.1"/>
    <property type="molecule type" value="Genomic_DNA"/>
</dbReference>
<evidence type="ECO:0000313" key="3">
    <source>
        <dbReference type="Proteomes" id="UP001341840"/>
    </source>
</evidence>